<gene>
    <name evidence="1" type="ORF">A3J56_00670</name>
</gene>
<evidence type="ECO:0000313" key="2">
    <source>
        <dbReference type="Proteomes" id="UP000178406"/>
    </source>
</evidence>
<accession>A0A1F5WD38</accession>
<dbReference type="Proteomes" id="UP000178406">
    <property type="component" value="Unassembled WGS sequence"/>
</dbReference>
<protein>
    <submittedName>
        <fullName evidence="1">Uncharacterized protein</fullName>
    </submittedName>
</protein>
<dbReference type="EMBL" id="MFHQ01000039">
    <property type="protein sequence ID" value="OGF73639.1"/>
    <property type="molecule type" value="Genomic_DNA"/>
</dbReference>
<proteinExistence type="predicted"/>
<reference evidence="1 2" key="1">
    <citation type="journal article" date="2016" name="Nat. Commun.">
        <title>Thousands of microbial genomes shed light on interconnected biogeochemical processes in an aquifer system.</title>
        <authorList>
            <person name="Anantharaman K."/>
            <person name="Brown C.T."/>
            <person name="Hug L.A."/>
            <person name="Sharon I."/>
            <person name="Castelle C.J."/>
            <person name="Probst A.J."/>
            <person name="Thomas B.C."/>
            <person name="Singh A."/>
            <person name="Wilkins M.J."/>
            <person name="Karaoz U."/>
            <person name="Brodie E.L."/>
            <person name="Williams K.H."/>
            <person name="Hubbard S.S."/>
            <person name="Banfield J.F."/>
        </authorList>
    </citation>
    <scope>NUCLEOTIDE SEQUENCE [LARGE SCALE GENOMIC DNA]</scope>
</reference>
<comment type="caution">
    <text evidence="1">The sequence shown here is derived from an EMBL/GenBank/DDBJ whole genome shotgun (WGS) entry which is preliminary data.</text>
</comment>
<name>A0A1F5WD38_9BACT</name>
<dbReference type="STRING" id="1798338.A3J56_00670"/>
<dbReference type="AlphaFoldDB" id="A0A1F5WD38"/>
<sequence>MATITLKKVEQEVKKLKAKVRWLERAVVVPFDDEGLYKKSFIKKVLRRASENPRAFYEFTKPGDLLRRIQSMR</sequence>
<organism evidence="1 2">
    <name type="scientific">Candidatus Giovannonibacteria bacterium RIFCSPHIGHO2_02_FULL_46_20</name>
    <dbReference type="NCBI Taxonomy" id="1798338"/>
    <lineage>
        <taxon>Bacteria</taxon>
        <taxon>Candidatus Giovannoniibacteriota</taxon>
    </lineage>
</organism>
<evidence type="ECO:0000313" key="1">
    <source>
        <dbReference type="EMBL" id="OGF73639.1"/>
    </source>
</evidence>